<evidence type="ECO:0000313" key="2">
    <source>
        <dbReference type="EMBL" id="KAK7242540.1"/>
    </source>
</evidence>
<reference evidence="2 3" key="1">
    <citation type="submission" date="2024-03" db="EMBL/GenBank/DDBJ databases">
        <title>Aureococcus anophagefferens CCMP1851 and Kratosvirus quantuckense: Draft genome of a second virus-susceptible host strain in the model system.</title>
        <authorList>
            <person name="Chase E."/>
            <person name="Truchon A.R."/>
            <person name="Schepens W."/>
            <person name="Wilhelm S.W."/>
        </authorList>
    </citation>
    <scope>NUCLEOTIDE SEQUENCE [LARGE SCALE GENOMIC DNA]</scope>
    <source>
        <strain evidence="2 3">CCMP1851</strain>
    </source>
</reference>
<accession>A0ABR1G1J4</accession>
<feature type="chain" id="PRO_5047167616" description="RxLR effector protein" evidence="1">
    <location>
        <begin position="20"/>
        <end position="158"/>
    </location>
</feature>
<name>A0ABR1G1J4_AURAN</name>
<dbReference type="EMBL" id="JBBJCI010000142">
    <property type="protein sequence ID" value="KAK7242540.1"/>
    <property type="molecule type" value="Genomic_DNA"/>
</dbReference>
<keyword evidence="3" id="KW-1185">Reference proteome</keyword>
<comment type="caution">
    <text evidence="2">The sequence shown here is derived from an EMBL/GenBank/DDBJ whole genome shotgun (WGS) entry which is preliminary data.</text>
</comment>
<evidence type="ECO:0000313" key="3">
    <source>
        <dbReference type="Proteomes" id="UP001363151"/>
    </source>
</evidence>
<evidence type="ECO:0000256" key="1">
    <source>
        <dbReference type="SAM" id="SignalP"/>
    </source>
</evidence>
<proteinExistence type="predicted"/>
<feature type="signal peptide" evidence="1">
    <location>
        <begin position="1"/>
        <end position="19"/>
    </location>
</feature>
<gene>
    <name evidence="2" type="ORF">SO694_00017345</name>
</gene>
<protein>
    <recommendedName>
        <fullName evidence="4">RxLR effector protein</fullName>
    </recommendedName>
</protein>
<organism evidence="2 3">
    <name type="scientific">Aureococcus anophagefferens</name>
    <name type="common">Harmful bloom alga</name>
    <dbReference type="NCBI Taxonomy" id="44056"/>
    <lineage>
        <taxon>Eukaryota</taxon>
        <taxon>Sar</taxon>
        <taxon>Stramenopiles</taxon>
        <taxon>Ochrophyta</taxon>
        <taxon>Pelagophyceae</taxon>
        <taxon>Pelagomonadales</taxon>
        <taxon>Pelagomonadaceae</taxon>
        <taxon>Aureococcus</taxon>
    </lineage>
</organism>
<sequence>MGRRARKLVLLSLVGLSRGFAPRPDAATLRCDTRASSVAAGDAAAVESMRSARLDAVEDAEDMRKIFEAGADVQLTVEQEMELEDKLEDVGSVFDAEDMKRIFRKGAEAEGGAAGLKGDASSLGDLDDASFKLLMWKRLGQNDFDRIFKGPRVEFEIK</sequence>
<keyword evidence="1" id="KW-0732">Signal</keyword>
<dbReference type="Proteomes" id="UP001363151">
    <property type="component" value="Unassembled WGS sequence"/>
</dbReference>
<evidence type="ECO:0008006" key="4">
    <source>
        <dbReference type="Google" id="ProtNLM"/>
    </source>
</evidence>